<dbReference type="SUPFAM" id="SSF54928">
    <property type="entry name" value="RNA-binding domain, RBD"/>
    <property type="match status" value="1"/>
</dbReference>
<keyword evidence="13" id="KW-0805">Transcription regulation</keyword>
<feature type="region of interest" description="Disordered" evidence="21">
    <location>
        <begin position="26"/>
        <end position="65"/>
    </location>
</feature>
<evidence type="ECO:0000256" key="1">
    <source>
        <dbReference type="ARBA" id="ARBA00004123"/>
    </source>
</evidence>
<accession>A0A674GE22</accession>
<dbReference type="GO" id="GO:0016604">
    <property type="term" value="C:nuclear body"/>
    <property type="evidence" value="ECO:0007669"/>
    <property type="project" value="Ensembl"/>
</dbReference>
<keyword evidence="24" id="KW-1185">Reference proteome</keyword>
<dbReference type="GeneTree" id="ENSGT00630000089917"/>
<protein>
    <recommendedName>
        <fullName evidence="4">Negative elongation factor E</fullName>
    </recommendedName>
    <alternativeName>
        <fullName evidence="19">RNA-binding protein RD</fullName>
    </alternativeName>
</protein>
<dbReference type="PANTHER" id="PTHR17250">
    <property type="entry name" value="NEGATIVE ELONGATION FACTOR E"/>
    <property type="match status" value="1"/>
</dbReference>
<keyword evidence="11" id="KW-0832">Ubl conjugation</keyword>
<evidence type="ECO:0000256" key="8">
    <source>
        <dbReference type="ARBA" id="ARBA00022553"/>
    </source>
</evidence>
<dbReference type="PANTHER" id="PTHR17250:SF0">
    <property type="entry name" value="NEGATIVE ELONGATION FACTOR E"/>
    <property type="match status" value="1"/>
</dbReference>
<reference evidence="23" key="1">
    <citation type="submission" date="2025-08" db="UniProtKB">
        <authorList>
            <consortium name="Ensembl"/>
        </authorList>
    </citation>
    <scope>IDENTIFICATION</scope>
</reference>
<dbReference type="Pfam" id="PF00076">
    <property type="entry name" value="RRM_1"/>
    <property type="match status" value="1"/>
</dbReference>
<feature type="compositionally biased region" description="Gly residues" evidence="21">
    <location>
        <begin position="37"/>
        <end position="46"/>
    </location>
</feature>
<evidence type="ECO:0000256" key="12">
    <source>
        <dbReference type="ARBA" id="ARBA00022884"/>
    </source>
</evidence>
<evidence type="ECO:0000256" key="14">
    <source>
        <dbReference type="ARBA" id="ARBA00023054"/>
    </source>
</evidence>
<feature type="compositionally biased region" description="Polar residues" evidence="21">
    <location>
        <begin position="106"/>
        <end position="115"/>
    </location>
</feature>
<keyword evidence="15" id="KW-0804">Transcription</keyword>
<keyword evidence="7" id="KW-1017">Isopeptide bond</keyword>
<dbReference type="SMART" id="SM00360">
    <property type="entry name" value="RRM"/>
    <property type="match status" value="1"/>
</dbReference>
<evidence type="ECO:0000256" key="10">
    <source>
        <dbReference type="ARBA" id="ARBA00022765"/>
    </source>
</evidence>
<evidence type="ECO:0000256" key="9">
    <source>
        <dbReference type="ARBA" id="ARBA00022737"/>
    </source>
</evidence>
<keyword evidence="10" id="KW-0013">ADP-ribosylation</keyword>
<dbReference type="InterPro" id="IPR035979">
    <property type="entry name" value="RBD_domain_sf"/>
</dbReference>
<dbReference type="CDD" id="cd12305">
    <property type="entry name" value="RRM_NELFE"/>
    <property type="match status" value="1"/>
</dbReference>
<evidence type="ECO:0000256" key="7">
    <source>
        <dbReference type="ARBA" id="ARBA00022499"/>
    </source>
</evidence>
<evidence type="ECO:0000256" key="18">
    <source>
        <dbReference type="ARBA" id="ARBA00063939"/>
    </source>
</evidence>
<keyword evidence="14" id="KW-0175">Coiled coil</keyword>
<dbReference type="FunFam" id="3.30.70.330:FF:000188">
    <property type="entry name" value="Negative elongation factor complex member E"/>
    <property type="match status" value="1"/>
</dbReference>
<dbReference type="GO" id="GO:0032021">
    <property type="term" value="C:NELF complex"/>
    <property type="evidence" value="ECO:0007669"/>
    <property type="project" value="Ensembl"/>
</dbReference>
<keyword evidence="16" id="KW-0539">Nucleus</keyword>
<evidence type="ECO:0000256" key="16">
    <source>
        <dbReference type="ARBA" id="ARBA00023242"/>
    </source>
</evidence>
<comment type="subunit">
    <text evidence="18">The NELF complex is composed of NELFA, NELFB, NELFCD and NELFE. Interacts with NELFB.</text>
</comment>
<evidence type="ECO:0000256" key="11">
    <source>
        <dbReference type="ARBA" id="ARBA00022843"/>
    </source>
</evidence>
<evidence type="ECO:0000256" key="21">
    <source>
        <dbReference type="SAM" id="MobiDB-lite"/>
    </source>
</evidence>
<dbReference type="InterPro" id="IPR034637">
    <property type="entry name" value="NELFE_RRM"/>
</dbReference>
<name>A0A674GE22_TAEGU</name>
<dbReference type="AlphaFoldDB" id="A0A674GE22"/>
<dbReference type="Gene3D" id="3.30.70.330">
    <property type="match status" value="1"/>
</dbReference>
<dbReference type="GO" id="GO:0005886">
    <property type="term" value="C:plasma membrane"/>
    <property type="evidence" value="ECO:0007669"/>
    <property type="project" value="Ensembl"/>
</dbReference>
<keyword evidence="9" id="KW-0677">Repeat</keyword>
<evidence type="ECO:0000313" key="23">
    <source>
        <dbReference type="Ensembl" id="ENSTGUP00000021043.1"/>
    </source>
</evidence>
<dbReference type="OMA" id="WGGIWGV"/>
<dbReference type="PROSITE" id="PS50102">
    <property type="entry name" value="RRM"/>
    <property type="match status" value="1"/>
</dbReference>
<dbReference type="InterPro" id="IPR012677">
    <property type="entry name" value="Nucleotide-bd_a/b_plait_sf"/>
</dbReference>
<keyword evidence="6" id="KW-0678">Repressor</keyword>
<sequence>MLSLPPGLSEEEEALQKRFGKLRKKKKALLALKKQQSGGGGSGQGGIKRSMSDQPPLDTAMATEQAKLLVKSGAISAIKAENKNSGFKRSRTLEGKLKDPEKGPTPTFQPFQRSVSADDDSQESRRPQRKSLYESFVSASERLREPEGGARGEPPERGERRLDWDPDPEAEERRERDGTFRRSDSFPERRPPRKGNTLYVHGADLSPELLRGAFGPFGAIIDLSLDTPRNCAFVTFEKMESADQAMAELNGAVVQDVQLKVSIARKQPLLDAATGKSLWGSLGESGGSWGGLGGIWGGSGGIWGDLGVLGGPGGHLGRIWGSLGDPGGELGGPGWDLGVLGGDLGGPGVPRGDLGGIWGSLGESGGGLGCPGGDLGGPGGPWVSLGAIWGGPGGPWGGSGGGWMSLGGIWGGIWGVLGVPGGGLGVPG</sequence>
<keyword evidence="5" id="KW-0158">Chromosome</keyword>
<evidence type="ECO:0000256" key="13">
    <source>
        <dbReference type="ARBA" id="ARBA00023015"/>
    </source>
</evidence>
<dbReference type="GO" id="GO:0160239">
    <property type="term" value="P:transcription pausing by RNA polymerase II"/>
    <property type="evidence" value="ECO:0007669"/>
    <property type="project" value="Ensembl"/>
</dbReference>
<evidence type="ECO:0000256" key="2">
    <source>
        <dbReference type="ARBA" id="ARBA00004286"/>
    </source>
</evidence>
<dbReference type="InterPro" id="IPR000504">
    <property type="entry name" value="RRM_dom"/>
</dbReference>
<evidence type="ECO:0000256" key="4">
    <source>
        <dbReference type="ARBA" id="ARBA00014464"/>
    </source>
</evidence>
<reference evidence="23" key="2">
    <citation type="submission" date="2025-09" db="UniProtKB">
        <authorList>
            <consortium name="Ensembl"/>
        </authorList>
    </citation>
    <scope>IDENTIFICATION</scope>
</reference>
<evidence type="ECO:0000256" key="17">
    <source>
        <dbReference type="ARBA" id="ARBA00059578"/>
    </source>
</evidence>
<evidence type="ECO:0000313" key="24">
    <source>
        <dbReference type="Proteomes" id="UP000007754"/>
    </source>
</evidence>
<keyword evidence="12 20" id="KW-0694">RNA-binding</keyword>
<evidence type="ECO:0000256" key="19">
    <source>
        <dbReference type="ARBA" id="ARBA00077512"/>
    </source>
</evidence>
<dbReference type="InterPro" id="IPR033102">
    <property type="entry name" value="NELFE"/>
</dbReference>
<feature type="region of interest" description="Disordered" evidence="21">
    <location>
        <begin position="79"/>
        <end position="198"/>
    </location>
</feature>
<dbReference type="Proteomes" id="UP000007754">
    <property type="component" value="Unplaced"/>
</dbReference>
<evidence type="ECO:0000256" key="3">
    <source>
        <dbReference type="ARBA" id="ARBA00006120"/>
    </source>
</evidence>
<dbReference type="GO" id="GO:0003729">
    <property type="term" value="F:mRNA binding"/>
    <property type="evidence" value="ECO:0007669"/>
    <property type="project" value="Ensembl"/>
</dbReference>
<organism evidence="23 24">
    <name type="scientific">Taeniopygia guttata</name>
    <name type="common">Zebra finch</name>
    <name type="synonym">Poephila guttata</name>
    <dbReference type="NCBI Taxonomy" id="59729"/>
    <lineage>
        <taxon>Eukaryota</taxon>
        <taxon>Metazoa</taxon>
        <taxon>Chordata</taxon>
        <taxon>Craniata</taxon>
        <taxon>Vertebrata</taxon>
        <taxon>Euteleostomi</taxon>
        <taxon>Archelosauria</taxon>
        <taxon>Archosauria</taxon>
        <taxon>Dinosauria</taxon>
        <taxon>Saurischia</taxon>
        <taxon>Theropoda</taxon>
        <taxon>Coelurosauria</taxon>
        <taxon>Aves</taxon>
        <taxon>Neognathae</taxon>
        <taxon>Neoaves</taxon>
        <taxon>Telluraves</taxon>
        <taxon>Australaves</taxon>
        <taxon>Passeriformes</taxon>
        <taxon>Passeroidea</taxon>
        <taxon>Estrildidae</taxon>
        <taxon>Estrildinae</taxon>
        <taxon>Taeniopygia</taxon>
    </lineage>
</organism>
<keyword evidence="8" id="KW-0597">Phosphoprotein</keyword>
<evidence type="ECO:0000256" key="6">
    <source>
        <dbReference type="ARBA" id="ARBA00022491"/>
    </source>
</evidence>
<dbReference type="InParanoid" id="A0A674GE22"/>
<evidence type="ECO:0000256" key="15">
    <source>
        <dbReference type="ARBA" id="ARBA00023163"/>
    </source>
</evidence>
<feature type="domain" description="RRM" evidence="22">
    <location>
        <begin position="196"/>
        <end position="266"/>
    </location>
</feature>
<comment type="subcellular location">
    <subcellularLocation>
        <location evidence="2">Chromosome</location>
    </subcellularLocation>
    <subcellularLocation>
        <location evidence="1">Nucleus</location>
    </subcellularLocation>
</comment>
<evidence type="ECO:0000256" key="20">
    <source>
        <dbReference type="PROSITE-ProRule" id="PRU00176"/>
    </source>
</evidence>
<dbReference type="GO" id="GO:0034244">
    <property type="term" value="P:negative regulation of transcription elongation by RNA polymerase II"/>
    <property type="evidence" value="ECO:0007669"/>
    <property type="project" value="Ensembl"/>
</dbReference>
<dbReference type="GO" id="GO:0003682">
    <property type="term" value="F:chromatin binding"/>
    <property type="evidence" value="ECO:0007669"/>
    <property type="project" value="Ensembl"/>
</dbReference>
<evidence type="ECO:0000256" key="5">
    <source>
        <dbReference type="ARBA" id="ARBA00022454"/>
    </source>
</evidence>
<dbReference type="FunCoup" id="A0A674GE22">
    <property type="interactions" value="464"/>
</dbReference>
<feature type="compositionally biased region" description="Basic and acidic residues" evidence="21">
    <location>
        <begin position="91"/>
        <end position="102"/>
    </location>
</feature>
<feature type="compositionally biased region" description="Basic and acidic residues" evidence="21">
    <location>
        <begin position="171"/>
        <end position="190"/>
    </location>
</feature>
<comment type="similarity">
    <text evidence="3">Belongs to the RRM NELF-E family.</text>
</comment>
<feature type="compositionally biased region" description="Basic and acidic residues" evidence="21">
    <location>
        <begin position="141"/>
        <end position="164"/>
    </location>
</feature>
<proteinExistence type="inferred from homology"/>
<dbReference type="GO" id="GO:0000785">
    <property type="term" value="C:chromatin"/>
    <property type="evidence" value="ECO:0007669"/>
    <property type="project" value="Ensembl"/>
</dbReference>
<comment type="function">
    <text evidence="17">Essential component of the NELF complex, a complex that negatively regulates the elongation of transcription by RNA polymerase II. The NELF complex, which acts via an association with the DSIF complex and causes transcriptional pausing, is counteracted by the P-TEFb kinase complex. Provides the strongest RNA binding activity of the NELF complex and may initially recruit the NELF complex to RNA.</text>
</comment>
<dbReference type="Ensembl" id="ENSTGUT00000028247.1">
    <property type="protein sequence ID" value="ENSTGUP00000021043.1"/>
    <property type="gene ID" value="ENSTGUG00000027407.1"/>
</dbReference>
<evidence type="ECO:0000259" key="22">
    <source>
        <dbReference type="PROSITE" id="PS50102"/>
    </source>
</evidence>